<protein>
    <recommendedName>
        <fullName evidence="4">MG2 domain-containing protein</fullName>
    </recommendedName>
</protein>
<sequence length="905" mass="100793">MMKYIRLFSILSLLTVFWLPAFSQQDSIPVTTIVEKVNKQVTDIPLEKVYLHFDKPYYAVGDTIWFKAYLTSIQNIPSELSKIVYVDILSSKDSIVESIKIPVMNGVAPGSIPISDASFKQGNYHIRAYTRWMLNFNSNYFFSKNLLVGNAINKDISTNITFNSTATDKNVKVNAQVLFKNEDNVPLSNRRVNWEVIVDYERISRGRGDTDAKGLLNIEFSSSKDVDLRSGQLVATVEIGKAKPVNVSFPLKTAVLQNDIQFFPEGGDLIADLPSEVAFKALRSDGLGVELKGTVVDAEGNSVAEISSQHLGMGKFLFTPGSNKTYFANVEFADGTKGTFKLPTVKAEGISVSVDNSDLTNLKFVIRANRSYLEKNYNSGFYIIGRNGGIVYYAAQSVLRNQEYSGSIPKKNFPTGIAQLSILSSSGNILSERIAFIKQADSLTMNLTSDLPKYTQRQKVQMKLNTSSAGEPSLGSFSVAVIDESKVPVNEDKETTILSSLLLSSDIEGYIEEPNYYFHDVNSKKLSDLDLLMLTQGYRRYTYNDVLTNKPPAISYLPEKSLAVSGMIRRKDGMPLTNGRLLLQIPERSFYKDGKTDDKGRFSFTDLAFQDSVEVVINARNNLNSENLMIMTDGEPFPQPDISASAPDEIINIDSALETYLQNSKLQNSSGFLLREVTIEGRAARAPSHADYGALTGLSMQADYLYKGDQLKGCNELIGCLTGSMGLTYVDRLLYLSRSYNTGNRLPIEIYANGLQVDVNYLMGIQVEGIESIEVFMNDGVSGINSRNRTNGVLVINMKEIKKTKVSAQDLADLFPPTNIMTFMPNGYSAERQFYVPKYSGPQTTLQSRDNRTTIYWNPYLLTDEKGDLTFEYFNSDGKGTFRVVVEGIDEDGHIGRSVYRYQVE</sequence>
<feature type="signal peptide" evidence="1">
    <location>
        <begin position="1"/>
        <end position="23"/>
    </location>
</feature>
<proteinExistence type="predicted"/>
<dbReference type="Gene3D" id="2.60.40.1930">
    <property type="match status" value="1"/>
</dbReference>
<evidence type="ECO:0000313" key="3">
    <source>
        <dbReference type="Proteomes" id="UP000294616"/>
    </source>
</evidence>
<name>A0A4R1LU46_9SPHI</name>
<dbReference type="EMBL" id="SMGO01000003">
    <property type="protein sequence ID" value="TCK80663.1"/>
    <property type="molecule type" value="Genomic_DNA"/>
</dbReference>
<dbReference type="Proteomes" id="UP000294616">
    <property type="component" value="Unassembled WGS sequence"/>
</dbReference>
<reference evidence="2 3" key="1">
    <citation type="submission" date="2019-03" db="EMBL/GenBank/DDBJ databases">
        <title>Genomic Encyclopedia of Archaeal and Bacterial Type Strains, Phase II (KMG-II): from individual species to whole genera.</title>
        <authorList>
            <person name="Goeker M."/>
        </authorList>
    </citation>
    <scope>NUCLEOTIDE SEQUENCE [LARGE SCALE GENOMIC DNA]</scope>
    <source>
        <strain evidence="2 3">DSM 22554</strain>
    </source>
</reference>
<evidence type="ECO:0000313" key="2">
    <source>
        <dbReference type="EMBL" id="TCK80663.1"/>
    </source>
</evidence>
<keyword evidence="1" id="KW-0732">Signal</keyword>
<gene>
    <name evidence="2" type="ORF">C8N28_2408</name>
</gene>
<dbReference type="AlphaFoldDB" id="A0A4R1LU46"/>
<keyword evidence="3" id="KW-1185">Reference proteome</keyword>
<feature type="chain" id="PRO_5020312769" description="MG2 domain-containing protein" evidence="1">
    <location>
        <begin position="24"/>
        <end position="905"/>
    </location>
</feature>
<comment type="caution">
    <text evidence="2">The sequence shown here is derived from an EMBL/GenBank/DDBJ whole genome shotgun (WGS) entry which is preliminary data.</text>
</comment>
<dbReference type="RefSeq" id="WP_246012815.1">
    <property type="nucleotide sequence ID" value="NZ_SMGO01000003.1"/>
</dbReference>
<evidence type="ECO:0000256" key="1">
    <source>
        <dbReference type="SAM" id="SignalP"/>
    </source>
</evidence>
<organism evidence="2 3">
    <name type="scientific">Albibacterium bauzanense</name>
    <dbReference type="NCBI Taxonomy" id="653929"/>
    <lineage>
        <taxon>Bacteria</taxon>
        <taxon>Pseudomonadati</taxon>
        <taxon>Bacteroidota</taxon>
        <taxon>Sphingobacteriia</taxon>
        <taxon>Sphingobacteriales</taxon>
        <taxon>Sphingobacteriaceae</taxon>
        <taxon>Albibacterium</taxon>
    </lineage>
</organism>
<evidence type="ECO:0008006" key="4">
    <source>
        <dbReference type="Google" id="ProtNLM"/>
    </source>
</evidence>
<accession>A0A4R1LU46</accession>